<feature type="chain" id="PRO_5016346268" evidence="16">
    <location>
        <begin position="33"/>
        <end position="707"/>
    </location>
</feature>
<reference evidence="19 20" key="1">
    <citation type="submission" date="2018-05" db="EMBL/GenBank/DDBJ databases">
        <title>Genomic Encyclopedia of Type Strains, Phase IV (KMG-IV): sequencing the most valuable type-strain genomes for metagenomic binning, comparative biology and taxonomic classification.</title>
        <authorList>
            <person name="Goeker M."/>
        </authorList>
    </citation>
    <scope>NUCLEOTIDE SEQUENCE [LARGE SCALE GENOMIC DNA]</scope>
    <source>
        <strain evidence="19 20">DSM 566</strain>
    </source>
</reference>
<sequence length="707" mass="76982">MNVLALPLAPRATAAALLRVFPSLLLLLPLHAAAQSGAPVFVPAAVRSEPEAPMRADPEAADATPRFDIGRVEVRGRRRGPLSSGLLLTSIDALHRDVIAEQSTQTTWELFSLVPGVLLTNYNQGTTSGKVAFRGFNGEGEVNAVKLLIDGVPSNSNNGNMPYLDGVFPLELESVEVVRGTNDARHGLHNIGGNIHLTTRQGGNDTLVRLGAGSFGSHDVQVAKGVEQGGVSLNLFAGFKHTDGWRQHSASDRKVLSGRWSVQDGGWAVGMTARYFEHEAQEPGYLTQADAQADPEQSYAYVSTDGGRRKTGQLALHLENQVTPELTATGRLYYNRYRDDRWVRFSAAVSQQERWTSEDHTGAQVGWSWRPRVGGLHAFALEGGLDIESQDNQSQRYTTVERVRGTQTRDQSYTLQTTGAHLQAVIQPTAAFKLVPGFRVDQVSGRFTNGLTGETADVNDYGTIRQPKLSAVWTLRPEASLYANWGRTFQIGTEAAAYKVPPRTADLKPSINEGWELGVKFAPLPWLDGRLAGWQQTATDEVRRRLNDPSGDSDNIGATRRRGVDLQLGLHPSSTVDAWVAVTLQKAVIVTPDPAAPATQGKEIDHVPHRILHAGLDWSPLARWKFTAAVQGQSDYYLERTNTTGQFGACTVLNLGAAWQVTPRVKLEAQLRNATDRSAEYVWHDGTQSLHSPGAPRSLSLALSASL</sequence>
<evidence type="ECO:0000259" key="17">
    <source>
        <dbReference type="Pfam" id="PF00593"/>
    </source>
</evidence>
<name>A0A318H8W6_9BURK</name>
<evidence type="ECO:0000256" key="10">
    <source>
        <dbReference type="ARBA" id="ARBA00023077"/>
    </source>
</evidence>
<dbReference type="InterPro" id="IPR036942">
    <property type="entry name" value="Beta-barrel_TonB_sf"/>
</dbReference>
<evidence type="ECO:0000256" key="3">
    <source>
        <dbReference type="ARBA" id="ARBA00022448"/>
    </source>
</evidence>
<keyword evidence="10 15" id="KW-0798">TonB box</keyword>
<evidence type="ECO:0000259" key="18">
    <source>
        <dbReference type="Pfam" id="PF07715"/>
    </source>
</evidence>
<organism evidence="19 20">
    <name type="scientific">Sphaerotilus hippei</name>
    <dbReference type="NCBI Taxonomy" id="744406"/>
    <lineage>
        <taxon>Bacteria</taxon>
        <taxon>Pseudomonadati</taxon>
        <taxon>Pseudomonadota</taxon>
        <taxon>Betaproteobacteria</taxon>
        <taxon>Burkholderiales</taxon>
        <taxon>Sphaerotilaceae</taxon>
        <taxon>Sphaerotilus</taxon>
    </lineage>
</organism>
<dbReference type="SUPFAM" id="SSF56935">
    <property type="entry name" value="Porins"/>
    <property type="match status" value="1"/>
</dbReference>
<comment type="caution">
    <text evidence="19">The sequence shown here is derived from an EMBL/GenBank/DDBJ whole genome shotgun (WGS) entry which is preliminary data.</text>
</comment>
<dbReference type="InterPro" id="IPR012910">
    <property type="entry name" value="Plug_dom"/>
</dbReference>
<comment type="subcellular location">
    <subcellularLocation>
        <location evidence="1 14">Cell outer membrane</location>
        <topology evidence="1 14">Multi-pass membrane protein</topology>
    </subcellularLocation>
</comment>
<evidence type="ECO:0000256" key="1">
    <source>
        <dbReference type="ARBA" id="ARBA00004571"/>
    </source>
</evidence>
<dbReference type="InterPro" id="IPR037066">
    <property type="entry name" value="Plug_dom_sf"/>
</dbReference>
<keyword evidence="8" id="KW-0408">Iron</keyword>
<dbReference type="PROSITE" id="PS52016">
    <property type="entry name" value="TONB_DEPENDENT_REC_3"/>
    <property type="match status" value="1"/>
</dbReference>
<feature type="domain" description="TonB-dependent receptor-like beta-barrel" evidence="17">
    <location>
        <begin position="249"/>
        <end position="673"/>
    </location>
</feature>
<evidence type="ECO:0000256" key="16">
    <source>
        <dbReference type="SAM" id="SignalP"/>
    </source>
</evidence>
<evidence type="ECO:0000256" key="8">
    <source>
        <dbReference type="ARBA" id="ARBA00023004"/>
    </source>
</evidence>
<dbReference type="PANTHER" id="PTHR32552:SF68">
    <property type="entry name" value="FERRICHROME OUTER MEMBRANE TRANSPORTER_PHAGE RECEPTOR"/>
    <property type="match status" value="1"/>
</dbReference>
<accession>A0A318H8W6</accession>
<proteinExistence type="inferred from homology"/>
<dbReference type="Gene3D" id="2.40.170.20">
    <property type="entry name" value="TonB-dependent receptor, beta-barrel domain"/>
    <property type="match status" value="1"/>
</dbReference>
<keyword evidence="7 16" id="KW-0732">Signal</keyword>
<protein>
    <submittedName>
        <fullName evidence="19">Iron complex outermembrane receptor protein</fullName>
    </submittedName>
</protein>
<evidence type="ECO:0000256" key="2">
    <source>
        <dbReference type="ARBA" id="ARBA00009810"/>
    </source>
</evidence>
<dbReference type="GO" id="GO:0015344">
    <property type="term" value="F:siderophore uptake transmembrane transporter activity"/>
    <property type="evidence" value="ECO:0007669"/>
    <property type="project" value="TreeGrafter"/>
</dbReference>
<evidence type="ECO:0000256" key="14">
    <source>
        <dbReference type="PROSITE-ProRule" id="PRU01360"/>
    </source>
</evidence>
<dbReference type="InterPro" id="IPR000531">
    <property type="entry name" value="Beta-barrel_TonB"/>
</dbReference>
<evidence type="ECO:0000256" key="7">
    <source>
        <dbReference type="ARBA" id="ARBA00022729"/>
    </source>
</evidence>
<keyword evidence="12 19" id="KW-0675">Receptor</keyword>
<keyword evidence="3 14" id="KW-0813">Transport</keyword>
<keyword evidence="6 14" id="KW-0812">Transmembrane</keyword>
<evidence type="ECO:0000256" key="6">
    <source>
        <dbReference type="ARBA" id="ARBA00022692"/>
    </source>
</evidence>
<evidence type="ECO:0000256" key="5">
    <source>
        <dbReference type="ARBA" id="ARBA00022496"/>
    </source>
</evidence>
<keyword evidence="4 14" id="KW-1134">Transmembrane beta strand</keyword>
<keyword evidence="5" id="KW-0410">Iron transport</keyword>
<keyword evidence="9" id="KW-0406">Ion transport</keyword>
<evidence type="ECO:0000313" key="20">
    <source>
        <dbReference type="Proteomes" id="UP000247811"/>
    </source>
</evidence>
<keyword evidence="13 14" id="KW-0998">Cell outer membrane</keyword>
<keyword evidence="20" id="KW-1185">Reference proteome</keyword>
<dbReference type="PANTHER" id="PTHR32552">
    <property type="entry name" value="FERRICHROME IRON RECEPTOR-RELATED"/>
    <property type="match status" value="1"/>
</dbReference>
<evidence type="ECO:0000256" key="9">
    <source>
        <dbReference type="ARBA" id="ARBA00023065"/>
    </source>
</evidence>
<feature type="domain" description="TonB-dependent receptor plug" evidence="18">
    <location>
        <begin position="89"/>
        <end position="193"/>
    </location>
</feature>
<evidence type="ECO:0000256" key="12">
    <source>
        <dbReference type="ARBA" id="ARBA00023170"/>
    </source>
</evidence>
<dbReference type="Pfam" id="PF00593">
    <property type="entry name" value="TonB_dep_Rec_b-barrel"/>
    <property type="match status" value="1"/>
</dbReference>
<dbReference type="Gene3D" id="2.170.130.10">
    <property type="entry name" value="TonB-dependent receptor, plug domain"/>
    <property type="match status" value="1"/>
</dbReference>
<dbReference type="AlphaFoldDB" id="A0A318H8W6"/>
<dbReference type="Proteomes" id="UP000247811">
    <property type="component" value="Unassembled WGS sequence"/>
</dbReference>
<keyword evidence="11 14" id="KW-0472">Membrane</keyword>
<gene>
    <name evidence="19" type="ORF">C7444_101178</name>
</gene>
<evidence type="ECO:0000313" key="19">
    <source>
        <dbReference type="EMBL" id="PXW99348.1"/>
    </source>
</evidence>
<dbReference type="GO" id="GO:0009279">
    <property type="term" value="C:cell outer membrane"/>
    <property type="evidence" value="ECO:0007669"/>
    <property type="project" value="UniProtKB-SubCell"/>
</dbReference>
<evidence type="ECO:0000256" key="15">
    <source>
        <dbReference type="RuleBase" id="RU003357"/>
    </source>
</evidence>
<dbReference type="Pfam" id="PF07715">
    <property type="entry name" value="Plug"/>
    <property type="match status" value="1"/>
</dbReference>
<feature type="signal peptide" evidence="16">
    <location>
        <begin position="1"/>
        <end position="32"/>
    </location>
</feature>
<evidence type="ECO:0000256" key="11">
    <source>
        <dbReference type="ARBA" id="ARBA00023136"/>
    </source>
</evidence>
<evidence type="ECO:0000256" key="13">
    <source>
        <dbReference type="ARBA" id="ARBA00023237"/>
    </source>
</evidence>
<comment type="similarity">
    <text evidence="2 14 15">Belongs to the TonB-dependent receptor family.</text>
</comment>
<dbReference type="InterPro" id="IPR039426">
    <property type="entry name" value="TonB-dep_rcpt-like"/>
</dbReference>
<evidence type="ECO:0000256" key="4">
    <source>
        <dbReference type="ARBA" id="ARBA00022452"/>
    </source>
</evidence>
<dbReference type="EMBL" id="QJJS01000001">
    <property type="protein sequence ID" value="PXW99348.1"/>
    <property type="molecule type" value="Genomic_DNA"/>
</dbReference>